<dbReference type="NCBIfam" id="TIGR01963">
    <property type="entry name" value="PHB_DH"/>
    <property type="match status" value="1"/>
</dbReference>
<accession>A0A2N9M044</accession>
<dbReference type="PRINTS" id="PR00081">
    <property type="entry name" value="GDHRDH"/>
</dbReference>
<sequence length="257" mass="27470">MKGKVAIVTGGASGIGLAIVESFAQVGVNCVIADMDVAGGERAAAKLQEAGTPCLFVATSVSQPDQVRHLVDATIEKFGRLDILVNNAGLQFVTPVVEFPEERWDTLIGVMLTGTFLCCKYALPHMIKQKWGRIINVNSLHGKVGSPFKVAYVSAKHGVLGLTKVVALEVAEHNITCNAICPAYVRTPLVEKQIENQARSHGISEEEVIQKIMLEPAAIKRLLDPSEVASLVRYLCSDDAAGITGAALDIDLGWTAH</sequence>
<dbReference type="InterPro" id="IPR050259">
    <property type="entry name" value="SDR"/>
</dbReference>
<dbReference type="EMBL" id="OKRB01000130">
    <property type="protein sequence ID" value="SPE28835.1"/>
    <property type="molecule type" value="Genomic_DNA"/>
</dbReference>
<dbReference type="Gene3D" id="3.40.50.720">
    <property type="entry name" value="NAD(P)-binding Rossmann-like Domain"/>
    <property type="match status" value="1"/>
</dbReference>
<evidence type="ECO:0000313" key="4">
    <source>
        <dbReference type="Proteomes" id="UP000239735"/>
    </source>
</evidence>
<dbReference type="PRINTS" id="PR00080">
    <property type="entry name" value="SDRFAMILY"/>
</dbReference>
<dbReference type="AlphaFoldDB" id="A0A2N9M044"/>
<reference evidence="4" key="1">
    <citation type="submission" date="2018-02" db="EMBL/GenBank/DDBJ databases">
        <authorList>
            <person name="Hausmann B."/>
        </authorList>
    </citation>
    <scope>NUCLEOTIDE SEQUENCE [LARGE SCALE GENOMIC DNA]</scope>
    <source>
        <strain evidence="4">Peat soil MAG SbA5</strain>
    </source>
</reference>
<dbReference type="GO" id="GO:0003858">
    <property type="term" value="F:3-hydroxybutyrate dehydrogenase activity"/>
    <property type="evidence" value="ECO:0007669"/>
    <property type="project" value="UniProtKB-EC"/>
</dbReference>
<dbReference type="InterPro" id="IPR002347">
    <property type="entry name" value="SDR_fam"/>
</dbReference>
<dbReference type="EC" id="1.1.1.30" evidence="3"/>
<evidence type="ECO:0000313" key="3">
    <source>
        <dbReference type="EMBL" id="SPE28835.1"/>
    </source>
</evidence>
<dbReference type="OrthoDB" id="9803333at2"/>
<dbReference type="Proteomes" id="UP000239735">
    <property type="component" value="Unassembled WGS sequence"/>
</dbReference>
<dbReference type="SUPFAM" id="SSF51735">
    <property type="entry name" value="NAD(P)-binding Rossmann-fold domains"/>
    <property type="match status" value="1"/>
</dbReference>
<dbReference type="Pfam" id="PF00106">
    <property type="entry name" value="adh_short"/>
    <property type="match status" value="1"/>
</dbReference>
<dbReference type="InterPro" id="IPR011294">
    <property type="entry name" value="3-OHbutyrate_DH"/>
</dbReference>
<comment type="similarity">
    <text evidence="1 2">Belongs to the short-chain dehydrogenases/reductases (SDR) family.</text>
</comment>
<evidence type="ECO:0000256" key="2">
    <source>
        <dbReference type="RuleBase" id="RU000363"/>
    </source>
</evidence>
<dbReference type="PANTHER" id="PTHR42879:SF2">
    <property type="entry name" value="3-OXOACYL-[ACYL-CARRIER-PROTEIN] REDUCTASE FABG"/>
    <property type="match status" value="1"/>
</dbReference>
<organism evidence="3 4">
    <name type="scientific">Candidatus Sulfuritelmatomonas gaucii</name>
    <dbReference type="NCBI Taxonomy" id="2043161"/>
    <lineage>
        <taxon>Bacteria</taxon>
        <taxon>Pseudomonadati</taxon>
        <taxon>Acidobacteriota</taxon>
        <taxon>Terriglobia</taxon>
        <taxon>Terriglobales</taxon>
        <taxon>Acidobacteriaceae</taxon>
        <taxon>Candidatus Sulfuritelmatomonas</taxon>
    </lineage>
</organism>
<keyword evidence="3" id="KW-0560">Oxidoreductase</keyword>
<dbReference type="PROSITE" id="PS00061">
    <property type="entry name" value="ADH_SHORT"/>
    <property type="match status" value="1"/>
</dbReference>
<name>A0A2N9M044_9BACT</name>
<proteinExistence type="inferred from homology"/>
<dbReference type="NCBIfam" id="NF009093">
    <property type="entry name" value="PRK12429.1"/>
    <property type="match status" value="1"/>
</dbReference>
<dbReference type="PANTHER" id="PTHR42879">
    <property type="entry name" value="3-OXOACYL-(ACYL-CARRIER-PROTEIN) REDUCTASE"/>
    <property type="match status" value="1"/>
</dbReference>
<dbReference type="GO" id="GO:0032787">
    <property type="term" value="P:monocarboxylic acid metabolic process"/>
    <property type="evidence" value="ECO:0007669"/>
    <property type="project" value="UniProtKB-ARBA"/>
</dbReference>
<dbReference type="InterPro" id="IPR020904">
    <property type="entry name" value="Sc_DH/Rdtase_CS"/>
</dbReference>
<protein>
    <submittedName>
        <fullName evidence="3">D-beta-hydroxybutyrate dehydrogenase</fullName>
        <ecNumber evidence="3">1.1.1.30</ecNumber>
    </submittedName>
</protein>
<gene>
    <name evidence="3" type="primary">bdhA</name>
    <name evidence="3" type="ORF">SBA5_70011</name>
</gene>
<dbReference type="FunFam" id="3.40.50.720:FF:000084">
    <property type="entry name" value="Short-chain dehydrogenase reductase"/>
    <property type="match status" value="1"/>
</dbReference>
<dbReference type="InterPro" id="IPR036291">
    <property type="entry name" value="NAD(P)-bd_dom_sf"/>
</dbReference>
<evidence type="ECO:0000256" key="1">
    <source>
        <dbReference type="ARBA" id="ARBA00006484"/>
    </source>
</evidence>